<name>A0A9E7G4A9_9LILI</name>
<dbReference type="Proteomes" id="UP001055439">
    <property type="component" value="Chromosome 5"/>
</dbReference>
<proteinExistence type="predicted"/>
<reference evidence="1" key="1">
    <citation type="submission" date="2022-05" db="EMBL/GenBank/DDBJ databases">
        <title>The Musa troglodytarum L. genome provides insights into the mechanism of non-climacteric behaviour and enrichment of carotenoids.</title>
        <authorList>
            <person name="Wang J."/>
        </authorList>
    </citation>
    <scope>NUCLEOTIDE SEQUENCE</scope>
    <source>
        <tissue evidence="1">Leaf</tissue>
    </source>
</reference>
<sequence>MKFIEVYKSMRWRSMETKSIMAAVKAGCDAALMHVIGNLGLNQHETALVVGLKRSALQSGEILTWFSTNLRKATCTPTELCLFPPFHTLDYAEFEASVAFLSKKENNKKCARNRCHERGREAPEW</sequence>
<keyword evidence="2" id="KW-1185">Reference proteome</keyword>
<protein>
    <submittedName>
        <fullName evidence="1">Uncharacterized protein</fullName>
    </submittedName>
</protein>
<evidence type="ECO:0000313" key="2">
    <source>
        <dbReference type="Proteomes" id="UP001055439"/>
    </source>
</evidence>
<accession>A0A9E7G4A9</accession>
<gene>
    <name evidence="1" type="ORF">MUK42_37737</name>
</gene>
<evidence type="ECO:0000313" key="1">
    <source>
        <dbReference type="EMBL" id="URE04818.1"/>
    </source>
</evidence>
<organism evidence="1 2">
    <name type="scientific">Musa troglodytarum</name>
    <name type="common">fe'i banana</name>
    <dbReference type="NCBI Taxonomy" id="320322"/>
    <lineage>
        <taxon>Eukaryota</taxon>
        <taxon>Viridiplantae</taxon>
        <taxon>Streptophyta</taxon>
        <taxon>Embryophyta</taxon>
        <taxon>Tracheophyta</taxon>
        <taxon>Spermatophyta</taxon>
        <taxon>Magnoliopsida</taxon>
        <taxon>Liliopsida</taxon>
        <taxon>Zingiberales</taxon>
        <taxon>Musaceae</taxon>
        <taxon>Musa</taxon>
    </lineage>
</organism>
<dbReference type="EMBL" id="CP097507">
    <property type="protein sequence ID" value="URE04818.1"/>
    <property type="molecule type" value="Genomic_DNA"/>
</dbReference>
<dbReference type="AlphaFoldDB" id="A0A9E7G4A9"/>